<comment type="subcellular location">
    <subcellularLocation>
        <location evidence="1">Cell membrane</location>
        <topology evidence="1">Multi-pass membrane protein</topology>
    </subcellularLocation>
</comment>
<evidence type="ECO:0000313" key="10">
    <source>
        <dbReference type="Proteomes" id="UP000596145"/>
    </source>
</evidence>
<dbReference type="AlphaFoldDB" id="A0A7T4JV91"/>
<keyword evidence="3" id="KW-1003">Cell membrane</keyword>
<organism evidence="9 10">
    <name type="scientific">Corynebacterium glucuronolyticum</name>
    <dbReference type="NCBI Taxonomy" id="39791"/>
    <lineage>
        <taxon>Bacteria</taxon>
        <taxon>Bacillati</taxon>
        <taxon>Actinomycetota</taxon>
        <taxon>Actinomycetes</taxon>
        <taxon>Mycobacteriales</taxon>
        <taxon>Corynebacteriaceae</taxon>
        <taxon>Corynebacterium</taxon>
    </lineage>
</organism>
<dbReference type="Proteomes" id="UP000596145">
    <property type="component" value="Chromosome"/>
</dbReference>
<sequence length="150" mass="16276">MSIKYFFWLIGQVIVGGVTIAVDMLRPSPNVKPVVVHYPLRITSERELAAFSTSVTMTPGTLSLGFHDGFLDVHAVYGQDPDEVLAGLAEMEERLNPAVKDLDRGAPGQGPGNPLRSTLIAGRSDDNYGPTETFDGPSKAYGERERKTDV</sequence>
<dbReference type="PANTHER" id="PTHR34584">
    <property type="entry name" value="NA(+)/H(+) ANTIPORTER SUBUNIT E1"/>
    <property type="match status" value="1"/>
</dbReference>
<dbReference type="PANTHER" id="PTHR34584:SF1">
    <property type="entry name" value="NA(+)_H(+) ANTIPORTER SUBUNIT E1"/>
    <property type="match status" value="1"/>
</dbReference>
<protein>
    <submittedName>
        <fullName evidence="9">Monovalent cation/H+ antiporter subunit E</fullName>
    </submittedName>
</protein>
<dbReference type="NCBIfam" id="NF009297">
    <property type="entry name" value="PRK12654.1"/>
    <property type="match status" value="1"/>
</dbReference>
<dbReference type="GO" id="GO:0008324">
    <property type="term" value="F:monoatomic cation transmembrane transporter activity"/>
    <property type="evidence" value="ECO:0007669"/>
    <property type="project" value="InterPro"/>
</dbReference>
<comment type="similarity">
    <text evidence="2">Belongs to the CPA3 antiporters (TC 2.A.63) subunit E family.</text>
</comment>
<dbReference type="Pfam" id="PF01899">
    <property type="entry name" value="MNHE"/>
    <property type="match status" value="1"/>
</dbReference>
<keyword evidence="4 8" id="KW-0812">Transmembrane</keyword>
<keyword evidence="6 8" id="KW-0472">Membrane</keyword>
<feature type="compositionally biased region" description="Basic and acidic residues" evidence="7">
    <location>
        <begin position="141"/>
        <end position="150"/>
    </location>
</feature>
<dbReference type="RefSeq" id="WP_084036032.1">
    <property type="nucleotide sequence ID" value="NZ_CP066007.1"/>
</dbReference>
<name>A0A7T4JV91_9CORY</name>
<dbReference type="GeneID" id="92759070"/>
<evidence type="ECO:0000256" key="3">
    <source>
        <dbReference type="ARBA" id="ARBA00022475"/>
    </source>
</evidence>
<evidence type="ECO:0000256" key="4">
    <source>
        <dbReference type="ARBA" id="ARBA00022692"/>
    </source>
</evidence>
<reference evidence="9 10" key="1">
    <citation type="submission" date="2020-12" db="EMBL/GenBank/DDBJ databases">
        <title>FDA dAtabase for Regulatory Grade micrObial Sequences (FDA-ARGOS): Supporting development and validation of Infectious Disease Dx tests.</title>
        <authorList>
            <person name="Sproer C."/>
            <person name="Gronow S."/>
            <person name="Severitt S."/>
            <person name="Schroder I."/>
            <person name="Tallon L."/>
            <person name="Sadzewicz L."/>
            <person name="Zhao X."/>
            <person name="Boylan J."/>
            <person name="Ott S."/>
            <person name="Bowen H."/>
            <person name="Vavikolanu K."/>
            <person name="Mehta A."/>
            <person name="Aluvathingal J."/>
            <person name="Nadendla S."/>
            <person name="Lowell S."/>
            <person name="Myers T."/>
            <person name="Yan Y."/>
            <person name="Sichtig H."/>
        </authorList>
    </citation>
    <scope>NUCLEOTIDE SEQUENCE [LARGE SCALE GENOMIC DNA]</scope>
    <source>
        <strain evidence="9 10">FDAARGOS_1053</strain>
    </source>
</reference>
<dbReference type="OrthoDB" id="4410626at2"/>
<evidence type="ECO:0000313" key="9">
    <source>
        <dbReference type="EMBL" id="QQB46605.1"/>
    </source>
</evidence>
<dbReference type="EMBL" id="CP066007">
    <property type="protein sequence ID" value="QQB46605.1"/>
    <property type="molecule type" value="Genomic_DNA"/>
</dbReference>
<feature type="transmembrane region" description="Helical" evidence="8">
    <location>
        <begin position="6"/>
        <end position="25"/>
    </location>
</feature>
<accession>A0A7T4JV91</accession>
<gene>
    <name evidence="9" type="ORF">I6I10_01230</name>
</gene>
<proteinExistence type="inferred from homology"/>
<dbReference type="InterPro" id="IPR002758">
    <property type="entry name" value="Cation_antiport_E"/>
</dbReference>
<evidence type="ECO:0000256" key="2">
    <source>
        <dbReference type="ARBA" id="ARBA00006228"/>
    </source>
</evidence>
<evidence type="ECO:0000256" key="1">
    <source>
        <dbReference type="ARBA" id="ARBA00004651"/>
    </source>
</evidence>
<evidence type="ECO:0000256" key="8">
    <source>
        <dbReference type="SAM" id="Phobius"/>
    </source>
</evidence>
<evidence type="ECO:0000256" key="7">
    <source>
        <dbReference type="SAM" id="MobiDB-lite"/>
    </source>
</evidence>
<evidence type="ECO:0000256" key="6">
    <source>
        <dbReference type="ARBA" id="ARBA00023136"/>
    </source>
</evidence>
<evidence type="ECO:0000256" key="5">
    <source>
        <dbReference type="ARBA" id="ARBA00022989"/>
    </source>
</evidence>
<feature type="region of interest" description="Disordered" evidence="7">
    <location>
        <begin position="100"/>
        <end position="150"/>
    </location>
</feature>
<keyword evidence="5 8" id="KW-1133">Transmembrane helix</keyword>
<dbReference type="GO" id="GO:0005886">
    <property type="term" value="C:plasma membrane"/>
    <property type="evidence" value="ECO:0007669"/>
    <property type="project" value="UniProtKB-SubCell"/>
</dbReference>